<evidence type="ECO:0000313" key="2">
    <source>
        <dbReference type="Proteomes" id="UP000265520"/>
    </source>
</evidence>
<organism evidence="1 2">
    <name type="scientific">Trifolium medium</name>
    <dbReference type="NCBI Taxonomy" id="97028"/>
    <lineage>
        <taxon>Eukaryota</taxon>
        <taxon>Viridiplantae</taxon>
        <taxon>Streptophyta</taxon>
        <taxon>Embryophyta</taxon>
        <taxon>Tracheophyta</taxon>
        <taxon>Spermatophyta</taxon>
        <taxon>Magnoliopsida</taxon>
        <taxon>eudicotyledons</taxon>
        <taxon>Gunneridae</taxon>
        <taxon>Pentapetalae</taxon>
        <taxon>rosids</taxon>
        <taxon>fabids</taxon>
        <taxon>Fabales</taxon>
        <taxon>Fabaceae</taxon>
        <taxon>Papilionoideae</taxon>
        <taxon>50 kb inversion clade</taxon>
        <taxon>NPAAA clade</taxon>
        <taxon>Hologalegina</taxon>
        <taxon>IRL clade</taxon>
        <taxon>Trifolieae</taxon>
        <taxon>Trifolium</taxon>
    </lineage>
</organism>
<keyword evidence="2" id="KW-1185">Reference proteome</keyword>
<dbReference type="EMBL" id="LXQA010217707">
    <property type="protein sequence ID" value="MCI34850.1"/>
    <property type="molecule type" value="Genomic_DNA"/>
</dbReference>
<dbReference type="AlphaFoldDB" id="A0A392RGE6"/>
<evidence type="ECO:0000313" key="1">
    <source>
        <dbReference type="EMBL" id="MCI34850.1"/>
    </source>
</evidence>
<proteinExistence type="predicted"/>
<dbReference type="Proteomes" id="UP000265520">
    <property type="component" value="Unassembled WGS sequence"/>
</dbReference>
<sequence>MAAAEDIHGEAIEKLNQIQDELIK</sequence>
<accession>A0A392RGE6</accession>
<comment type="caution">
    <text evidence="1">The sequence shown here is derived from an EMBL/GenBank/DDBJ whole genome shotgun (WGS) entry which is preliminary data.</text>
</comment>
<name>A0A392RGE6_9FABA</name>
<protein>
    <submittedName>
        <fullName evidence="1">Uncharacterized protein</fullName>
    </submittedName>
</protein>
<reference evidence="1 2" key="1">
    <citation type="journal article" date="2018" name="Front. Plant Sci.">
        <title>Red Clover (Trifolium pratense) and Zigzag Clover (T. medium) - A Picture of Genomic Similarities and Differences.</title>
        <authorList>
            <person name="Dluhosova J."/>
            <person name="Istvanek J."/>
            <person name="Nedelnik J."/>
            <person name="Repkova J."/>
        </authorList>
    </citation>
    <scope>NUCLEOTIDE SEQUENCE [LARGE SCALE GENOMIC DNA]</scope>
    <source>
        <strain evidence="2">cv. 10/8</strain>
        <tissue evidence="1">Leaf</tissue>
    </source>
</reference>
<feature type="non-terminal residue" evidence="1">
    <location>
        <position position="24"/>
    </location>
</feature>